<proteinExistence type="predicted"/>
<accession>A0A1M5YVL7</accession>
<dbReference type="STRING" id="1121409.SAMN02745124_04493"/>
<feature type="domain" description="Metallo-beta-lactamase" evidence="1">
    <location>
        <begin position="24"/>
        <end position="104"/>
    </location>
</feature>
<protein>
    <submittedName>
        <fullName evidence="2">Metallo-beta-lactamase superfamily protein</fullName>
    </submittedName>
</protein>
<reference evidence="2 3" key="1">
    <citation type="submission" date="2016-11" db="EMBL/GenBank/DDBJ databases">
        <authorList>
            <person name="Jaros S."/>
            <person name="Januszkiewicz K."/>
            <person name="Wedrychowicz H."/>
        </authorList>
    </citation>
    <scope>NUCLEOTIDE SEQUENCE [LARGE SCALE GENOMIC DNA]</scope>
    <source>
        <strain evidence="2 3">DSM 9705</strain>
    </source>
</reference>
<sequence>MKTLNHECPLIRPEESEIEISIFGPGYGECVVLHLGYGRWIIIDSCVDRGKKYPEALRYLKSINVDPSKEVLAIVATHWHDDHIKGLSTIVEECKSAVFICSVAIKKKEFLELIEMNRVSAIGDNQSGISEFLSIFDILTERNKRPKFAIAERQLWTSKLPGMSDCEIYALSPSDFEVDKAIKQLAKIIPDILSNPRRIPCPDQNDTSVVIWAKVGSENIFLFGADLEEKGNNDTGWSAIVSSGFYSTDLAYIHKIPHHGSHNAHYMPVWERMLCPNPISVLTPWTRGNNRLPSDIDLGRLSKLTSKLFITASPDTVRKRKRKDVLISRFINKYTKYIRYAEPACGHIVLRKGIKDAHSEWKVSLRDGAL</sequence>
<keyword evidence="3" id="KW-1185">Reference proteome</keyword>
<organism evidence="2 3">
    <name type="scientific">Desulfofustis glycolicus DSM 9705</name>
    <dbReference type="NCBI Taxonomy" id="1121409"/>
    <lineage>
        <taxon>Bacteria</taxon>
        <taxon>Pseudomonadati</taxon>
        <taxon>Thermodesulfobacteriota</taxon>
        <taxon>Desulfobulbia</taxon>
        <taxon>Desulfobulbales</taxon>
        <taxon>Desulfocapsaceae</taxon>
        <taxon>Desulfofustis</taxon>
    </lineage>
</organism>
<evidence type="ECO:0000313" key="3">
    <source>
        <dbReference type="Proteomes" id="UP000184139"/>
    </source>
</evidence>
<dbReference type="Proteomes" id="UP000184139">
    <property type="component" value="Unassembled WGS sequence"/>
</dbReference>
<dbReference type="AlphaFoldDB" id="A0A1M5YVL7"/>
<dbReference type="PANTHER" id="PTHR30619">
    <property type="entry name" value="DNA INTERNALIZATION/COMPETENCE PROTEIN COMEC/REC2"/>
    <property type="match status" value="1"/>
</dbReference>
<dbReference type="InterPro" id="IPR036866">
    <property type="entry name" value="RibonucZ/Hydroxyglut_hydro"/>
</dbReference>
<dbReference type="InterPro" id="IPR052159">
    <property type="entry name" value="Competence_DNA_uptake"/>
</dbReference>
<dbReference type="SUPFAM" id="SSF56281">
    <property type="entry name" value="Metallo-hydrolase/oxidoreductase"/>
    <property type="match status" value="1"/>
</dbReference>
<name>A0A1M5YVL7_9BACT</name>
<dbReference type="Pfam" id="PF00753">
    <property type="entry name" value="Lactamase_B"/>
    <property type="match status" value="1"/>
</dbReference>
<dbReference type="EMBL" id="FQXS01000072">
    <property type="protein sequence ID" value="SHI15989.1"/>
    <property type="molecule type" value="Genomic_DNA"/>
</dbReference>
<evidence type="ECO:0000313" key="2">
    <source>
        <dbReference type="EMBL" id="SHI15989.1"/>
    </source>
</evidence>
<dbReference type="Gene3D" id="3.60.15.10">
    <property type="entry name" value="Ribonuclease Z/Hydroxyacylglutathione hydrolase-like"/>
    <property type="match status" value="1"/>
</dbReference>
<gene>
    <name evidence="2" type="ORF">SAMN02745124_04493</name>
</gene>
<dbReference type="PANTHER" id="PTHR30619:SF1">
    <property type="entry name" value="RECOMBINATION PROTEIN 2"/>
    <property type="match status" value="1"/>
</dbReference>
<dbReference type="InterPro" id="IPR001279">
    <property type="entry name" value="Metallo-B-lactamas"/>
</dbReference>
<evidence type="ECO:0000259" key="1">
    <source>
        <dbReference type="Pfam" id="PF00753"/>
    </source>
</evidence>